<dbReference type="eggNOG" id="COG0463">
    <property type="taxonomic scope" value="Bacteria"/>
</dbReference>
<keyword evidence="3" id="KW-1185">Reference proteome</keyword>
<dbReference type="PANTHER" id="PTHR22916">
    <property type="entry name" value="GLYCOSYLTRANSFERASE"/>
    <property type="match status" value="1"/>
</dbReference>
<dbReference type="Pfam" id="PF00535">
    <property type="entry name" value="Glycos_transf_2"/>
    <property type="match status" value="1"/>
</dbReference>
<dbReference type="InterPro" id="IPR029044">
    <property type="entry name" value="Nucleotide-diphossugar_trans"/>
</dbReference>
<gene>
    <name evidence="2" type="ordered locus">CHAB381_0957</name>
</gene>
<dbReference type="GO" id="GO:0016758">
    <property type="term" value="F:hexosyltransferase activity"/>
    <property type="evidence" value="ECO:0007669"/>
    <property type="project" value="UniProtKB-ARBA"/>
</dbReference>
<keyword evidence="2" id="KW-0808">Transferase</keyword>
<evidence type="ECO:0000313" key="3">
    <source>
        <dbReference type="Proteomes" id="UP000002407"/>
    </source>
</evidence>
<dbReference type="STRING" id="360107.CHAB381_0957"/>
<dbReference type="SUPFAM" id="SSF53448">
    <property type="entry name" value="Nucleotide-diphospho-sugar transferases"/>
    <property type="match status" value="1"/>
</dbReference>
<feature type="domain" description="Glycosyltransferase 2-like" evidence="1">
    <location>
        <begin position="6"/>
        <end position="121"/>
    </location>
</feature>
<evidence type="ECO:0000259" key="1">
    <source>
        <dbReference type="Pfam" id="PF00535"/>
    </source>
</evidence>
<keyword evidence="2" id="KW-0328">Glycosyltransferase</keyword>
<dbReference type="AlphaFoldDB" id="A7I1X7"/>
<protein>
    <submittedName>
        <fullName evidence="2">Ss-1,4-galactosyltransferase</fullName>
    </submittedName>
</protein>
<dbReference type="HOGENOM" id="CLU_025996_25_1_7"/>
<reference evidence="3" key="1">
    <citation type="submission" date="2007-07" db="EMBL/GenBank/DDBJ databases">
        <title>Complete genome sequence of Campylobacter hominis ATCC BAA-381, a commensal isolated from the human gastrointestinal tract.</title>
        <authorList>
            <person name="Fouts D.E."/>
            <person name="Mongodin E.F."/>
            <person name="Puiu D."/>
            <person name="Sebastian Y."/>
            <person name="Miller W.G."/>
            <person name="Mandrell R.E."/>
            <person name="Nelson K.E."/>
        </authorList>
    </citation>
    <scope>NUCLEOTIDE SEQUENCE [LARGE SCALE GENOMIC DNA]</scope>
    <source>
        <strain evidence="3">ATCC BAA-381 / DSM 21671 / CCUG 45161 / LMG 19568 / NCTC 13146 / CH001A</strain>
    </source>
</reference>
<proteinExistence type="predicted"/>
<dbReference type="OrthoDB" id="9802649at2"/>
<dbReference type="PANTHER" id="PTHR22916:SF3">
    <property type="entry name" value="UDP-GLCNAC:BETAGAL BETA-1,3-N-ACETYLGLUCOSAMINYLTRANSFERASE-LIKE PROTEIN 1"/>
    <property type="match status" value="1"/>
</dbReference>
<sequence length="325" mass="37305">MKPLISVIVPVFNVAEFLDDCIKSLLNQSYENFEILLIDDGSGDKSLEICQNFAKKEPKIRVFSKQNGGQGSARNLGLDNAKGEFICFVDSDDILASGFLDKTFEILKQNNVKMAMCAYAPFVDASEISNIESVKSEVKILNDKEIFKEIFLANPAFGTAVWRNLYHKSIFEKLRFPQNQIYEDVAIAFEIFNNAEKAAFCNETLYFYRLRAGSTTNSFSKRHLQAEISVKNFCEKVVKKYPDLKKMANFAICDSMTSISIMILKDGAKEFYPKITEFLPFLRENFMNILKQKNYSKIKKIEMILLSISPKMLNLALKFYKRMRN</sequence>
<dbReference type="Gene3D" id="3.90.550.10">
    <property type="entry name" value="Spore Coat Polysaccharide Biosynthesis Protein SpsA, Chain A"/>
    <property type="match status" value="1"/>
</dbReference>
<dbReference type="Proteomes" id="UP000002407">
    <property type="component" value="Chromosome"/>
</dbReference>
<organism evidence="2 3">
    <name type="scientific">Campylobacter hominis (strain ATCC BAA-381 / DSM 21671 / CCUG 45161 / LMG 19568 / NCTC 13146 / CH001A)</name>
    <dbReference type="NCBI Taxonomy" id="360107"/>
    <lineage>
        <taxon>Bacteria</taxon>
        <taxon>Pseudomonadati</taxon>
        <taxon>Campylobacterota</taxon>
        <taxon>Epsilonproteobacteria</taxon>
        <taxon>Campylobacterales</taxon>
        <taxon>Campylobacteraceae</taxon>
        <taxon>Campylobacter</taxon>
    </lineage>
</organism>
<name>A7I1X7_CAMHC</name>
<dbReference type="EMBL" id="CP000776">
    <property type="protein sequence ID" value="ABS52068.1"/>
    <property type="molecule type" value="Genomic_DNA"/>
</dbReference>
<dbReference type="KEGG" id="cha:CHAB381_0957"/>
<dbReference type="RefSeq" id="WP_012108811.1">
    <property type="nucleotide sequence ID" value="NC_009714.1"/>
</dbReference>
<dbReference type="CDD" id="cd00761">
    <property type="entry name" value="Glyco_tranf_GTA_type"/>
    <property type="match status" value="1"/>
</dbReference>
<dbReference type="InterPro" id="IPR001173">
    <property type="entry name" value="Glyco_trans_2-like"/>
</dbReference>
<evidence type="ECO:0000313" key="2">
    <source>
        <dbReference type="EMBL" id="ABS52068.1"/>
    </source>
</evidence>
<accession>A7I1X7</accession>
<dbReference type="CAZy" id="GT2">
    <property type="family name" value="Glycosyltransferase Family 2"/>
</dbReference>